<evidence type="ECO:0000313" key="2">
    <source>
        <dbReference type="Proteomes" id="UP000240987"/>
    </source>
</evidence>
<organism evidence="1 2">
    <name type="scientific">Photobacterium frigidiphilum</name>
    <dbReference type="NCBI Taxonomy" id="264736"/>
    <lineage>
        <taxon>Bacteria</taxon>
        <taxon>Pseudomonadati</taxon>
        <taxon>Pseudomonadota</taxon>
        <taxon>Gammaproteobacteria</taxon>
        <taxon>Vibrionales</taxon>
        <taxon>Vibrionaceae</taxon>
        <taxon>Photobacterium</taxon>
    </lineage>
</organism>
<dbReference type="Proteomes" id="UP000240987">
    <property type="component" value="Unassembled WGS sequence"/>
</dbReference>
<accession>A0A2T3JAJ1</accession>
<dbReference type="SUPFAM" id="SSF51197">
    <property type="entry name" value="Clavaminate synthase-like"/>
    <property type="match status" value="1"/>
</dbReference>
<dbReference type="InterPro" id="IPR049827">
    <property type="entry name" value="NanQ"/>
</dbReference>
<dbReference type="InterPro" id="IPR004375">
    <property type="entry name" value="NanQ/TabA/YiaL"/>
</dbReference>
<dbReference type="InterPro" id="IPR037012">
    <property type="entry name" value="NanQ/TabA/YiaL_sf"/>
</dbReference>
<comment type="caution">
    <text evidence="1">The sequence shown here is derived from an EMBL/GenBank/DDBJ whole genome shotgun (WGS) entry which is preliminary data.</text>
</comment>
<dbReference type="PANTHER" id="PTHR34986:SF1">
    <property type="entry name" value="PROTEIN YIAL"/>
    <property type="match status" value="1"/>
</dbReference>
<dbReference type="GO" id="GO:0005829">
    <property type="term" value="C:cytosol"/>
    <property type="evidence" value="ECO:0007669"/>
    <property type="project" value="TreeGrafter"/>
</dbReference>
<dbReference type="NCBIfam" id="NF040884">
    <property type="entry name" value="acetylneur_anom"/>
    <property type="match status" value="1"/>
</dbReference>
<reference evidence="1 2" key="1">
    <citation type="submission" date="2018-01" db="EMBL/GenBank/DDBJ databases">
        <title>Whole genome sequencing of Histamine producing bacteria.</title>
        <authorList>
            <person name="Butler K."/>
        </authorList>
    </citation>
    <scope>NUCLEOTIDE SEQUENCE [LARGE SCALE GENOMIC DNA]</scope>
    <source>
        <strain evidence="1 2">JCM 12947</strain>
    </source>
</reference>
<keyword evidence="2" id="KW-1185">Reference proteome</keyword>
<proteinExistence type="predicted"/>
<dbReference type="NCBIfam" id="TIGR00022">
    <property type="entry name" value="YhcH/YjgK/YiaL family protein"/>
    <property type="match status" value="1"/>
</dbReference>
<dbReference type="Pfam" id="PF04074">
    <property type="entry name" value="DUF386"/>
    <property type="match status" value="1"/>
</dbReference>
<dbReference type="OrthoDB" id="6196468at2"/>
<gene>
    <name evidence="1" type="ORF">C9J12_20675</name>
</gene>
<sequence>MIFGNILSSQDFDFLPSALKKALEYVQSSGLNKLPLGRHNIDGELMFANVMEFETGVAEQKLAEVHKEYIDVQFLISGFERIGYGLANKSNPISTEYDSENDYYLVESMKHECEVLLEPGMFAIFFPEEPHKPGCRYVDEHASMTCDNYMLKKVVVKVHRSLI</sequence>
<dbReference type="AlphaFoldDB" id="A0A2T3JAJ1"/>
<evidence type="ECO:0000313" key="1">
    <source>
        <dbReference type="EMBL" id="PSU45857.1"/>
    </source>
</evidence>
<dbReference type="RefSeq" id="WP_107244422.1">
    <property type="nucleotide sequence ID" value="NZ_PYMJ01000026.1"/>
</dbReference>
<dbReference type="Gene3D" id="2.60.120.370">
    <property type="entry name" value="YhcH/YjgK/YiaL"/>
    <property type="match status" value="1"/>
</dbReference>
<dbReference type="EMBL" id="PYMJ01000026">
    <property type="protein sequence ID" value="PSU45857.1"/>
    <property type="molecule type" value="Genomic_DNA"/>
</dbReference>
<protein>
    <submittedName>
        <fullName evidence="1">YhcH/YjgK/YiaL family protein</fullName>
    </submittedName>
</protein>
<dbReference type="PANTHER" id="PTHR34986">
    <property type="entry name" value="EVOLVED BETA-GALACTOSIDASE SUBUNIT BETA"/>
    <property type="match status" value="1"/>
</dbReference>
<name>A0A2T3JAJ1_9GAMM</name>